<protein>
    <submittedName>
        <fullName evidence="6">Right-handed parallel beta-helix repeat-containing protein</fullName>
    </submittedName>
</protein>
<dbReference type="PROSITE" id="PS51257">
    <property type="entry name" value="PROKAR_LIPOPROTEIN"/>
    <property type="match status" value="1"/>
</dbReference>
<proteinExistence type="predicted"/>
<dbReference type="Gene3D" id="2.160.20.10">
    <property type="entry name" value="Single-stranded right-handed beta-helix, Pectin lyase-like"/>
    <property type="match status" value="1"/>
</dbReference>
<organism evidence="6 7">
    <name type="scientific">Alkalicoccobacillus gibsonii</name>
    <dbReference type="NCBI Taxonomy" id="79881"/>
    <lineage>
        <taxon>Bacteria</taxon>
        <taxon>Bacillati</taxon>
        <taxon>Bacillota</taxon>
        <taxon>Bacilli</taxon>
        <taxon>Bacillales</taxon>
        <taxon>Bacillaceae</taxon>
        <taxon>Alkalicoccobacillus</taxon>
    </lineage>
</organism>
<dbReference type="Proteomes" id="UP001418796">
    <property type="component" value="Unassembled WGS sequence"/>
</dbReference>
<accession>A0ABU9VDC8</accession>
<dbReference type="Pfam" id="PF13229">
    <property type="entry name" value="Beta_helix"/>
    <property type="match status" value="1"/>
</dbReference>
<comment type="subcellular location">
    <subcellularLocation>
        <location evidence="1">Secreted</location>
    </subcellularLocation>
</comment>
<feature type="domain" description="Right handed beta helix" evidence="5">
    <location>
        <begin position="146"/>
        <end position="336"/>
    </location>
</feature>
<feature type="signal peptide" evidence="4">
    <location>
        <begin position="1"/>
        <end position="25"/>
    </location>
</feature>
<keyword evidence="7" id="KW-1185">Reference proteome</keyword>
<feature type="chain" id="PRO_5046631539" evidence="4">
    <location>
        <begin position="26"/>
        <end position="435"/>
    </location>
</feature>
<dbReference type="EMBL" id="JBCITK010000001">
    <property type="protein sequence ID" value="MEN0641896.1"/>
    <property type="molecule type" value="Genomic_DNA"/>
</dbReference>
<dbReference type="InterPro" id="IPR011050">
    <property type="entry name" value="Pectin_lyase_fold/virulence"/>
</dbReference>
<evidence type="ECO:0000256" key="3">
    <source>
        <dbReference type="ARBA" id="ARBA00022729"/>
    </source>
</evidence>
<dbReference type="SMART" id="SM00710">
    <property type="entry name" value="PbH1"/>
    <property type="match status" value="8"/>
</dbReference>
<dbReference type="InterPro" id="IPR012334">
    <property type="entry name" value="Pectin_lyas_fold"/>
</dbReference>
<keyword evidence="3 4" id="KW-0732">Signal</keyword>
<dbReference type="InterPro" id="IPR039448">
    <property type="entry name" value="Beta_helix"/>
</dbReference>
<dbReference type="InterPro" id="IPR006626">
    <property type="entry name" value="PbH1"/>
</dbReference>
<evidence type="ECO:0000313" key="7">
    <source>
        <dbReference type="Proteomes" id="UP001418796"/>
    </source>
</evidence>
<sequence length="435" mass="47737">MKRTCTLFILLAGLLVAGCQEQQFATSEEGPQLYVATDGDDSNAGTIEEPLLTLEEAADRATAGTTVTIREGIYYEPLIVQHSGTKDQPIRFEAYEEEEVHLSGEQLEDGLDDVAMIEISGKGYITIDGLEVEHVTTEHEDKTVIGVLVSGPSEYVELTNLFIHDIATYKKDGNAHGIAVYGEESISDIDITNNTLTDLKLGWSEALVVNGDVSDFLIADNHVHHTNNIGIDVIGYEGIAADPDRDFARNGIIRGNDVHHNSSYDNPSYGKEYSAGGIYVDGGSDILIEENTVYQNDIGIEATSEHKDKFATNINILNNDVYENVITGISIGGYDSERGGTTDSVIAGNTLSGNDTKDLEGAQLLVQYYAYSNRVEQNKLTASQTGLLVTNDNKENDDIHFSENDYVYDDDTKPRWIWRGEEVTSLEAFQEVTQP</sequence>
<name>A0ABU9VDC8_9BACI</name>
<evidence type="ECO:0000256" key="4">
    <source>
        <dbReference type="SAM" id="SignalP"/>
    </source>
</evidence>
<evidence type="ECO:0000256" key="2">
    <source>
        <dbReference type="ARBA" id="ARBA00022525"/>
    </source>
</evidence>
<dbReference type="InterPro" id="IPR052052">
    <property type="entry name" value="Polysaccharide_Lyase_9"/>
</dbReference>
<evidence type="ECO:0000259" key="5">
    <source>
        <dbReference type="Pfam" id="PF13229"/>
    </source>
</evidence>
<comment type="caution">
    <text evidence="6">The sequence shown here is derived from an EMBL/GenBank/DDBJ whole genome shotgun (WGS) entry which is preliminary data.</text>
</comment>
<dbReference type="RefSeq" id="WP_343129069.1">
    <property type="nucleotide sequence ID" value="NZ_JBCITK010000001.1"/>
</dbReference>
<dbReference type="PANTHER" id="PTHR40088">
    <property type="entry name" value="PECTATE LYASE (EUROFUNG)"/>
    <property type="match status" value="1"/>
</dbReference>
<reference evidence="6 7" key="1">
    <citation type="submission" date="2024-03" db="EMBL/GenBank/DDBJ databases">
        <title>Bacilli Hybrid Assemblies.</title>
        <authorList>
            <person name="Kovac J."/>
        </authorList>
    </citation>
    <scope>NUCLEOTIDE SEQUENCE [LARGE SCALE GENOMIC DNA]</scope>
    <source>
        <strain evidence="6 7">FSL R7-0666</strain>
    </source>
</reference>
<keyword evidence="2" id="KW-0964">Secreted</keyword>
<dbReference type="SUPFAM" id="SSF51126">
    <property type="entry name" value="Pectin lyase-like"/>
    <property type="match status" value="1"/>
</dbReference>
<dbReference type="PANTHER" id="PTHR40088:SF2">
    <property type="entry name" value="SECRETED SUGAR HYDROLASE"/>
    <property type="match status" value="1"/>
</dbReference>
<evidence type="ECO:0000313" key="6">
    <source>
        <dbReference type="EMBL" id="MEN0641896.1"/>
    </source>
</evidence>
<gene>
    <name evidence="6" type="ORF">MKY91_01815</name>
</gene>
<evidence type="ECO:0000256" key="1">
    <source>
        <dbReference type="ARBA" id="ARBA00004613"/>
    </source>
</evidence>